<evidence type="ECO:0000313" key="1">
    <source>
        <dbReference type="EMBL" id="MFD2043048.1"/>
    </source>
</evidence>
<protein>
    <submittedName>
        <fullName evidence="1">Nucleotidyltransferase</fullName>
    </submittedName>
</protein>
<sequence>MAQIKEIGRFCPTDTKGYIINDSRLSNIKPDFYKVIEKVIEKYQTHLREDLHSIYIRGSIPRGLGIDSVSDLDTIAITNKDTNDIDLKWVDKAEQELNKKYSCVNGVELSFYYHEDILETNIFSIIPFMIKTHSVCVYGEDLSVHLPNYKADKTLGNEHLVNLKKQIQQAKDDLVGNDDLEDILDCCGWIMKIIVRAGLALVIEEENKYTRDLFPAYRIFAEHYPEKDSEMKQALKYAINPVENPNEIVDFLNEMGNWMIIESEKWLQVHNPKKVSTLEI</sequence>
<gene>
    <name evidence="1" type="ORF">ACFSJF_01825</name>
</gene>
<keyword evidence="2" id="KW-1185">Reference proteome</keyword>
<dbReference type="RefSeq" id="WP_377554856.1">
    <property type="nucleotide sequence ID" value="NZ_JBHUHQ010000002.1"/>
</dbReference>
<organism evidence="1 2">
    <name type="scientific">Ornithinibacillus salinisoli</name>
    <dbReference type="NCBI Taxonomy" id="1848459"/>
    <lineage>
        <taxon>Bacteria</taxon>
        <taxon>Bacillati</taxon>
        <taxon>Bacillota</taxon>
        <taxon>Bacilli</taxon>
        <taxon>Bacillales</taxon>
        <taxon>Bacillaceae</taxon>
        <taxon>Ornithinibacillus</taxon>
    </lineage>
</organism>
<dbReference type="Gene3D" id="3.30.460.10">
    <property type="entry name" value="Beta Polymerase, domain 2"/>
    <property type="match status" value="1"/>
</dbReference>
<accession>A0ABW4VXP1</accession>
<reference evidence="2" key="1">
    <citation type="journal article" date="2019" name="Int. J. Syst. Evol. Microbiol.">
        <title>The Global Catalogue of Microorganisms (GCM) 10K type strain sequencing project: providing services to taxonomists for standard genome sequencing and annotation.</title>
        <authorList>
            <consortium name="The Broad Institute Genomics Platform"/>
            <consortium name="The Broad Institute Genome Sequencing Center for Infectious Disease"/>
            <person name="Wu L."/>
            <person name="Ma J."/>
        </authorList>
    </citation>
    <scope>NUCLEOTIDE SEQUENCE [LARGE SCALE GENOMIC DNA]</scope>
    <source>
        <strain evidence="2">R28</strain>
    </source>
</reference>
<evidence type="ECO:0000313" key="2">
    <source>
        <dbReference type="Proteomes" id="UP001597383"/>
    </source>
</evidence>
<dbReference type="EMBL" id="JBHUHQ010000002">
    <property type="protein sequence ID" value="MFD2043048.1"/>
    <property type="molecule type" value="Genomic_DNA"/>
</dbReference>
<dbReference type="Proteomes" id="UP001597383">
    <property type="component" value="Unassembled WGS sequence"/>
</dbReference>
<proteinExistence type="predicted"/>
<comment type="caution">
    <text evidence="1">The sequence shown here is derived from an EMBL/GenBank/DDBJ whole genome shotgun (WGS) entry which is preliminary data.</text>
</comment>
<dbReference type="InterPro" id="IPR043519">
    <property type="entry name" value="NT_sf"/>
</dbReference>
<name>A0ABW4VXP1_9BACI</name>